<keyword evidence="1" id="KW-0732">Signal</keyword>
<feature type="signal peptide" evidence="1">
    <location>
        <begin position="1"/>
        <end position="26"/>
    </location>
</feature>
<feature type="domain" description="Pyrrolo-quinoline quinone repeat" evidence="2">
    <location>
        <begin position="131"/>
        <end position="383"/>
    </location>
</feature>
<evidence type="ECO:0000259" key="2">
    <source>
        <dbReference type="Pfam" id="PF13360"/>
    </source>
</evidence>
<dbReference type="InterPro" id="IPR011047">
    <property type="entry name" value="Quinoprotein_ADH-like_sf"/>
</dbReference>
<proteinExistence type="predicted"/>
<organism evidence="3 4">
    <name type="scientific">Maioricimonas rarisocia</name>
    <dbReference type="NCBI Taxonomy" id="2528026"/>
    <lineage>
        <taxon>Bacteria</taxon>
        <taxon>Pseudomonadati</taxon>
        <taxon>Planctomycetota</taxon>
        <taxon>Planctomycetia</taxon>
        <taxon>Planctomycetales</taxon>
        <taxon>Planctomycetaceae</taxon>
        <taxon>Maioricimonas</taxon>
    </lineage>
</organism>
<dbReference type="Proteomes" id="UP000320496">
    <property type="component" value="Chromosome"/>
</dbReference>
<evidence type="ECO:0000313" key="3">
    <source>
        <dbReference type="EMBL" id="QDU40373.1"/>
    </source>
</evidence>
<dbReference type="AlphaFoldDB" id="A0A517ZD00"/>
<keyword evidence="4" id="KW-1185">Reference proteome</keyword>
<dbReference type="InterPro" id="IPR015943">
    <property type="entry name" value="WD40/YVTN_repeat-like_dom_sf"/>
</dbReference>
<dbReference type="Gene3D" id="2.130.10.10">
    <property type="entry name" value="YVTN repeat-like/Quinoprotein amine dehydrogenase"/>
    <property type="match status" value="1"/>
</dbReference>
<dbReference type="RefSeq" id="WP_145371629.1">
    <property type="nucleotide sequence ID" value="NZ_CP036275.1"/>
</dbReference>
<evidence type="ECO:0000313" key="4">
    <source>
        <dbReference type="Proteomes" id="UP000320496"/>
    </source>
</evidence>
<dbReference type="SUPFAM" id="SSF50998">
    <property type="entry name" value="Quinoprotein alcohol dehydrogenase-like"/>
    <property type="match status" value="1"/>
</dbReference>
<dbReference type="InterPro" id="IPR002372">
    <property type="entry name" value="PQQ_rpt_dom"/>
</dbReference>
<sequence precursor="true">MSASRPRKAVALLAGLMVLVGASAIASLQSPQVAQWLFPPEPPPPMETGDRLPTEPQEVLLEAASEPTEVPEGWPNLFGPRKDCTSPETDVVMSWDEEGPPELWRMDVGIGYSSPVAADGRVLLFHRVEDEEILACLNAESGEMIWEHRYPCFYKCKYEHSSGPYSTPIIHEGSVFIQGAEGFLKRLSFETGEVIWERNLSTDYAVPENYYAVGHTPLLEGDRLIINVGGTVDESGIVAIATGTGETIWTATTQGASYSTPQAATIHDQRYVFVMTAAGLVALDPEDGTVFFERAWRARHREAVTATSPLIYGDLVVVSVYQKGTLCIRVLPDRTFEEVWMARREFVSQFNPMTCVDGYVYGWNNLDKSFRCFDITSCEVQWKWWAPIGRGTHVLVGDQFIVFGESGQLAVVDANPQELIHTSLTKANVPLEREAFSAPALADGLLLLRNEKQLVCLDLRP</sequence>
<feature type="chain" id="PRO_5022121788" evidence="1">
    <location>
        <begin position="27"/>
        <end position="461"/>
    </location>
</feature>
<dbReference type="KEGG" id="mri:Mal4_47290"/>
<dbReference type="PANTHER" id="PTHR34512:SF30">
    <property type="entry name" value="OUTER MEMBRANE PROTEIN ASSEMBLY FACTOR BAMB"/>
    <property type="match status" value="1"/>
</dbReference>
<evidence type="ECO:0000256" key="1">
    <source>
        <dbReference type="SAM" id="SignalP"/>
    </source>
</evidence>
<accession>A0A517ZD00</accession>
<dbReference type="PANTHER" id="PTHR34512">
    <property type="entry name" value="CELL SURFACE PROTEIN"/>
    <property type="match status" value="1"/>
</dbReference>
<dbReference type="EMBL" id="CP036275">
    <property type="protein sequence ID" value="QDU40373.1"/>
    <property type="molecule type" value="Genomic_DNA"/>
</dbReference>
<protein>
    <submittedName>
        <fullName evidence="3">Outer membrane biogenesis protein BamB</fullName>
    </submittedName>
</protein>
<reference evidence="3 4" key="1">
    <citation type="submission" date="2019-02" db="EMBL/GenBank/DDBJ databases">
        <title>Deep-cultivation of Planctomycetes and their phenomic and genomic characterization uncovers novel biology.</title>
        <authorList>
            <person name="Wiegand S."/>
            <person name="Jogler M."/>
            <person name="Boedeker C."/>
            <person name="Pinto D."/>
            <person name="Vollmers J."/>
            <person name="Rivas-Marin E."/>
            <person name="Kohn T."/>
            <person name="Peeters S.H."/>
            <person name="Heuer A."/>
            <person name="Rast P."/>
            <person name="Oberbeckmann S."/>
            <person name="Bunk B."/>
            <person name="Jeske O."/>
            <person name="Meyerdierks A."/>
            <person name="Storesund J.E."/>
            <person name="Kallscheuer N."/>
            <person name="Luecker S."/>
            <person name="Lage O.M."/>
            <person name="Pohl T."/>
            <person name="Merkel B.J."/>
            <person name="Hornburger P."/>
            <person name="Mueller R.-W."/>
            <person name="Bruemmer F."/>
            <person name="Labrenz M."/>
            <person name="Spormann A.M."/>
            <person name="Op den Camp H."/>
            <person name="Overmann J."/>
            <person name="Amann R."/>
            <person name="Jetten M.S.M."/>
            <person name="Mascher T."/>
            <person name="Medema M.H."/>
            <person name="Devos D.P."/>
            <person name="Kaster A.-K."/>
            <person name="Ovreas L."/>
            <person name="Rohde M."/>
            <person name="Galperin M.Y."/>
            <person name="Jogler C."/>
        </authorList>
    </citation>
    <scope>NUCLEOTIDE SEQUENCE [LARGE SCALE GENOMIC DNA]</scope>
    <source>
        <strain evidence="3 4">Mal4</strain>
    </source>
</reference>
<dbReference type="Pfam" id="PF13360">
    <property type="entry name" value="PQQ_2"/>
    <property type="match status" value="1"/>
</dbReference>
<name>A0A517ZD00_9PLAN</name>
<gene>
    <name evidence="3" type="ORF">Mal4_47290</name>
</gene>
<dbReference type="OrthoDB" id="9815737at2"/>